<evidence type="ECO:0000313" key="1">
    <source>
        <dbReference type="EMBL" id="BBY50251.1"/>
    </source>
</evidence>
<dbReference type="KEGG" id="marz:MARA_37190"/>
<dbReference type="Proteomes" id="UP000467428">
    <property type="component" value="Chromosome"/>
</dbReference>
<dbReference type="EMBL" id="AP022593">
    <property type="protein sequence ID" value="BBY50251.1"/>
    <property type="molecule type" value="Genomic_DNA"/>
</dbReference>
<gene>
    <name evidence="1" type="ORF">MARA_37190</name>
</gene>
<sequence length="103" mass="10739">MADGASRRTAGAAVGVWSVDGEHQLQVALPELACHQVGDPRGLGAGIPEAGGRQRLRDVNPVDACADGQECGDDEDETGCPECEASEELQLNEPSVLTKVQRA</sequence>
<name>A0A7I7S1G3_9MYCO</name>
<proteinExistence type="predicted"/>
<evidence type="ECO:0000313" key="2">
    <source>
        <dbReference type="Proteomes" id="UP000467428"/>
    </source>
</evidence>
<organism evidence="1 2">
    <name type="scientific">Mycolicibacterium arabiense</name>
    <dbReference type="NCBI Taxonomy" id="1286181"/>
    <lineage>
        <taxon>Bacteria</taxon>
        <taxon>Bacillati</taxon>
        <taxon>Actinomycetota</taxon>
        <taxon>Actinomycetes</taxon>
        <taxon>Mycobacteriales</taxon>
        <taxon>Mycobacteriaceae</taxon>
        <taxon>Mycolicibacterium</taxon>
    </lineage>
</organism>
<geneLocation type="plasmid" evidence="2">
    <name>pjcm18538 dna</name>
</geneLocation>
<keyword evidence="2" id="KW-1185">Reference proteome</keyword>
<accession>A0A7I7S1G3</accession>
<reference evidence="1 2" key="1">
    <citation type="journal article" date="2019" name="Emerg. Microbes Infect.">
        <title>Comprehensive subspecies identification of 175 nontuberculous mycobacteria species based on 7547 genomic profiles.</title>
        <authorList>
            <person name="Matsumoto Y."/>
            <person name="Kinjo T."/>
            <person name="Motooka D."/>
            <person name="Nabeya D."/>
            <person name="Jung N."/>
            <person name="Uechi K."/>
            <person name="Horii T."/>
            <person name="Iida T."/>
            <person name="Fujita J."/>
            <person name="Nakamura S."/>
        </authorList>
    </citation>
    <scope>NUCLEOTIDE SEQUENCE [LARGE SCALE GENOMIC DNA]</scope>
    <source>
        <strain evidence="1 2">JCM 18538</strain>
    </source>
</reference>
<dbReference type="AlphaFoldDB" id="A0A7I7S1G3"/>
<protein>
    <submittedName>
        <fullName evidence="1">Uncharacterized protein</fullName>
    </submittedName>
</protein>